<feature type="compositionally biased region" description="Acidic residues" evidence="1">
    <location>
        <begin position="80"/>
        <end position="96"/>
    </location>
</feature>
<sequence length="411" mass="46899">MSICVDGDDPWAEMAAEFPSLVEDIETEDENNLVKTSGRSRGTQPLWNQRRQLELIRNRNRQEKAIMEELMKKSTPPRDDDAEDEDCDEGRTLDEDEADLEEMLGFRHTWERGRGLHYYGCFEDNTSFRPMRYTEGTIPGDARSDVVLEILSVQVTETKDGLDWPLHVYGHIVARDVVDQNRNLLFDRKRDNCQILTQQDSCLLLTGPSRAVMIIDPVTFEVDLKAKGKTESEDKVLSLKAFKKRVDDFILLYRCFSKRCTVEFAFAVVSKAVEATVYSVKVISGSWPNHLRGQVVSHTTRTVQKDIVLLDSQDGRMPITSDGTIELSRSVVSVALREELTICVLASQVADKSDVIKEAMAYFTPQRAGWSHCRCDLGFCELEITIAWSLFTVMADQKSRMRAVILNRFRH</sequence>
<protein>
    <recommendedName>
        <fullName evidence="2">DUF6598 domain-containing protein</fullName>
    </recommendedName>
</protein>
<gene>
    <name evidence="3" type="ORF">URODEC1_LOCUS102594</name>
</gene>
<dbReference type="InterPro" id="IPR046533">
    <property type="entry name" value="DUF6598"/>
</dbReference>
<dbReference type="Pfam" id="PF20241">
    <property type="entry name" value="DUF6598"/>
    <property type="match status" value="1"/>
</dbReference>
<dbReference type="PANTHER" id="PTHR33065">
    <property type="entry name" value="OS07G0486400 PROTEIN"/>
    <property type="match status" value="1"/>
</dbReference>
<accession>A0ABC9F8C7</accession>
<keyword evidence="4" id="KW-1185">Reference proteome</keyword>
<organism evidence="3 4">
    <name type="scientific">Urochloa decumbens</name>
    <dbReference type="NCBI Taxonomy" id="240449"/>
    <lineage>
        <taxon>Eukaryota</taxon>
        <taxon>Viridiplantae</taxon>
        <taxon>Streptophyta</taxon>
        <taxon>Embryophyta</taxon>
        <taxon>Tracheophyta</taxon>
        <taxon>Spermatophyta</taxon>
        <taxon>Magnoliopsida</taxon>
        <taxon>Liliopsida</taxon>
        <taxon>Poales</taxon>
        <taxon>Poaceae</taxon>
        <taxon>PACMAD clade</taxon>
        <taxon>Panicoideae</taxon>
        <taxon>Panicodae</taxon>
        <taxon>Paniceae</taxon>
        <taxon>Melinidinae</taxon>
        <taxon>Urochloa</taxon>
    </lineage>
</organism>
<feature type="region of interest" description="Disordered" evidence="1">
    <location>
        <begin position="68"/>
        <end position="96"/>
    </location>
</feature>
<dbReference type="PANTHER" id="PTHR33065:SF88">
    <property type="entry name" value="OS11G0104220 PROTEIN"/>
    <property type="match status" value="1"/>
</dbReference>
<reference evidence="3" key="1">
    <citation type="submission" date="2024-10" db="EMBL/GenBank/DDBJ databases">
        <authorList>
            <person name="Ryan C."/>
        </authorList>
    </citation>
    <scope>NUCLEOTIDE SEQUENCE [LARGE SCALE GENOMIC DNA]</scope>
</reference>
<evidence type="ECO:0000256" key="1">
    <source>
        <dbReference type="SAM" id="MobiDB-lite"/>
    </source>
</evidence>
<evidence type="ECO:0000259" key="2">
    <source>
        <dbReference type="Pfam" id="PF20241"/>
    </source>
</evidence>
<evidence type="ECO:0000313" key="3">
    <source>
        <dbReference type="EMBL" id="CAL5070078.1"/>
    </source>
</evidence>
<feature type="domain" description="DUF6598" evidence="2">
    <location>
        <begin position="148"/>
        <end position="386"/>
    </location>
</feature>
<dbReference type="EMBL" id="OZ075115">
    <property type="protein sequence ID" value="CAL5070078.1"/>
    <property type="molecule type" value="Genomic_DNA"/>
</dbReference>
<name>A0ABC9F8C7_9POAL</name>
<evidence type="ECO:0000313" key="4">
    <source>
        <dbReference type="Proteomes" id="UP001497457"/>
    </source>
</evidence>
<dbReference type="AlphaFoldDB" id="A0ABC9F8C7"/>
<dbReference type="Proteomes" id="UP001497457">
    <property type="component" value="Chromosome 5rd"/>
</dbReference>
<feature type="compositionally biased region" description="Basic and acidic residues" evidence="1">
    <location>
        <begin position="68"/>
        <end position="79"/>
    </location>
</feature>
<proteinExistence type="predicted"/>